<keyword evidence="1" id="KW-0472">Membrane</keyword>
<dbReference type="EMBL" id="KY623659">
    <property type="protein sequence ID" value="ASD48414.1"/>
    <property type="molecule type" value="Genomic_DNA"/>
</dbReference>
<reference evidence="2" key="1">
    <citation type="submission" date="2017-02" db="EMBL/GenBank/DDBJ databases">
        <title>Emergence of VIM metallo-beta-lactamase producing Alcaligenes faecalis in GAZA, Palestine.</title>
        <authorList>
            <person name="Al Laham N."/>
            <person name="Chavda K."/>
            <person name="Cienfuegos V."/>
            <person name="Kreiswirth B."/>
            <person name="Chen L."/>
        </authorList>
    </citation>
    <scope>NUCLEOTIDE SEQUENCE</scope>
    <source>
        <strain evidence="2">GZAF1</strain>
        <plasmid evidence="2">pGZAF1_VIM</plasmid>
    </source>
</reference>
<feature type="transmembrane region" description="Helical" evidence="1">
    <location>
        <begin position="21"/>
        <end position="43"/>
    </location>
</feature>
<evidence type="ECO:0000313" key="2">
    <source>
        <dbReference type="EMBL" id="ASD48414.1"/>
    </source>
</evidence>
<dbReference type="NCBIfam" id="NF041281">
    <property type="entry name" value="TraA_gammapb"/>
    <property type="match status" value="1"/>
</dbReference>
<keyword evidence="2" id="KW-0614">Plasmid</keyword>
<feature type="transmembrane region" description="Helical" evidence="1">
    <location>
        <begin position="63"/>
        <end position="81"/>
    </location>
</feature>
<organism evidence="2">
    <name type="scientific">Alcaligenes faecalis</name>
    <dbReference type="NCBI Taxonomy" id="511"/>
    <lineage>
        <taxon>Bacteria</taxon>
        <taxon>Pseudomonadati</taxon>
        <taxon>Pseudomonadota</taxon>
        <taxon>Betaproteobacteria</taxon>
        <taxon>Burkholderiales</taxon>
        <taxon>Alcaligenaceae</taxon>
        <taxon>Alcaligenes</taxon>
    </lineage>
</organism>
<geneLocation type="plasmid" evidence="2">
    <name>pGZAF1_VIM</name>
</geneLocation>
<proteinExistence type="predicted"/>
<protein>
    <submittedName>
        <fullName evidence="2">Conjugal transfer protein TraA</fullName>
    </submittedName>
</protein>
<dbReference type="InterPro" id="IPR059173">
    <property type="entry name" value="TraA_dom"/>
</dbReference>
<dbReference type="AlphaFoldDB" id="A0A1Z3MKS8"/>
<evidence type="ECO:0000256" key="1">
    <source>
        <dbReference type="SAM" id="Phobius"/>
    </source>
</evidence>
<name>A0A1Z3MKS8_ALCFA</name>
<dbReference type="RefSeq" id="WP_086069362.1">
    <property type="nucleotide sequence ID" value="NZ_KY623659.1"/>
</dbReference>
<accession>A0A1Z3MKS8</accession>
<sequence length="132" mass="13892">MSIANISINTGEDQYKRHKQILLFVVLMVAMFLLAVNTSHAGAGGLEFEEIWQTLKEWTQGTLGRIIAGAMILIGIIGGIARQSLIAFALGIGGGIGLYNAPDIIESILSATLEHAAAISTTVHHLGNGLGI</sequence>
<keyword evidence="1" id="KW-0812">Transmembrane</keyword>
<keyword evidence="1" id="KW-1133">Transmembrane helix</keyword>